<gene>
    <name evidence="2" type="ORF">BJX66DRAFT_307026</name>
</gene>
<evidence type="ECO:0000313" key="3">
    <source>
        <dbReference type="Proteomes" id="UP001610563"/>
    </source>
</evidence>
<comment type="caution">
    <text evidence="2">The sequence shown here is derived from an EMBL/GenBank/DDBJ whole genome shotgun (WGS) entry which is preliminary data.</text>
</comment>
<proteinExistence type="predicted"/>
<evidence type="ECO:0000256" key="1">
    <source>
        <dbReference type="SAM" id="MobiDB-lite"/>
    </source>
</evidence>
<feature type="compositionally biased region" description="Polar residues" evidence="1">
    <location>
        <begin position="40"/>
        <end position="51"/>
    </location>
</feature>
<name>A0ABR4G1I8_9EURO</name>
<feature type="region of interest" description="Disordered" evidence="1">
    <location>
        <begin position="29"/>
        <end position="51"/>
    </location>
</feature>
<dbReference type="Proteomes" id="UP001610563">
    <property type="component" value="Unassembled WGS sequence"/>
</dbReference>
<keyword evidence="3" id="KW-1185">Reference proteome</keyword>
<accession>A0ABR4G1I8</accession>
<organism evidence="2 3">
    <name type="scientific">Aspergillus keveii</name>
    <dbReference type="NCBI Taxonomy" id="714993"/>
    <lineage>
        <taxon>Eukaryota</taxon>
        <taxon>Fungi</taxon>
        <taxon>Dikarya</taxon>
        <taxon>Ascomycota</taxon>
        <taxon>Pezizomycotina</taxon>
        <taxon>Eurotiomycetes</taxon>
        <taxon>Eurotiomycetidae</taxon>
        <taxon>Eurotiales</taxon>
        <taxon>Aspergillaceae</taxon>
        <taxon>Aspergillus</taxon>
        <taxon>Aspergillus subgen. Nidulantes</taxon>
    </lineage>
</organism>
<evidence type="ECO:0000313" key="2">
    <source>
        <dbReference type="EMBL" id="KAL2789377.1"/>
    </source>
</evidence>
<sequence>MLTRLEDGNEPPAFLGGWRSCDVADLLVRPTPAPPPSLMAQGTRSSQPSRV</sequence>
<dbReference type="EMBL" id="JBFTWV010000065">
    <property type="protein sequence ID" value="KAL2789377.1"/>
    <property type="molecule type" value="Genomic_DNA"/>
</dbReference>
<protein>
    <submittedName>
        <fullName evidence="2">Uncharacterized protein</fullName>
    </submittedName>
</protein>
<reference evidence="2 3" key="1">
    <citation type="submission" date="2024-07" db="EMBL/GenBank/DDBJ databases">
        <title>Section-level genome sequencing and comparative genomics of Aspergillus sections Usti and Cavernicolus.</title>
        <authorList>
            <consortium name="Lawrence Berkeley National Laboratory"/>
            <person name="Nybo J.L."/>
            <person name="Vesth T.C."/>
            <person name="Theobald S."/>
            <person name="Frisvad J.C."/>
            <person name="Larsen T.O."/>
            <person name="Kjaerboelling I."/>
            <person name="Rothschild-Mancinelli K."/>
            <person name="Lyhne E.K."/>
            <person name="Kogle M.E."/>
            <person name="Barry K."/>
            <person name="Clum A."/>
            <person name="Na H."/>
            <person name="Ledsgaard L."/>
            <person name="Lin J."/>
            <person name="Lipzen A."/>
            <person name="Kuo A."/>
            <person name="Riley R."/>
            <person name="Mondo S."/>
            <person name="Labutti K."/>
            <person name="Haridas S."/>
            <person name="Pangalinan J."/>
            <person name="Salamov A.A."/>
            <person name="Simmons B.A."/>
            <person name="Magnuson J.K."/>
            <person name="Chen J."/>
            <person name="Drula E."/>
            <person name="Henrissat B."/>
            <person name="Wiebenga A."/>
            <person name="Lubbers R.J."/>
            <person name="Gomes A.C."/>
            <person name="Makela M.R."/>
            <person name="Stajich J."/>
            <person name="Grigoriev I.V."/>
            <person name="Mortensen U.H."/>
            <person name="De Vries R.P."/>
            <person name="Baker S.E."/>
            <person name="Andersen M.R."/>
        </authorList>
    </citation>
    <scope>NUCLEOTIDE SEQUENCE [LARGE SCALE GENOMIC DNA]</scope>
    <source>
        <strain evidence="2 3">CBS 209.92</strain>
    </source>
</reference>